<sequence>MDASAVSPRQRGISLIEVLVTIVILLIGLLGLAKLQSRMQVSDVESYQRAQALILLDDMSNRILANANAAASYVTGASSPLGVGATCSDGASRQQSDSAEWCRALQGAAEVDAASKKLGAMIGGRGCVESVGSDTYLITIAWQGMTPISAPPDGVACGAGLYNGSSACVNDLCRRVVTTMVRVAPL</sequence>
<protein>
    <submittedName>
        <fullName evidence="2">Type IV pilus assembly protein PilV</fullName>
    </submittedName>
</protein>
<dbReference type="EMBL" id="FNIJ01000016">
    <property type="protein sequence ID" value="SDO80546.1"/>
    <property type="molecule type" value="Genomic_DNA"/>
</dbReference>
<dbReference type="NCBIfam" id="TIGR02523">
    <property type="entry name" value="type_IV_pilV"/>
    <property type="match status" value="1"/>
</dbReference>
<keyword evidence="1" id="KW-1133">Transmembrane helix</keyword>
<reference evidence="3" key="1">
    <citation type="submission" date="2016-10" db="EMBL/GenBank/DDBJ databases">
        <authorList>
            <person name="Varghese N."/>
            <person name="Submissions S."/>
        </authorList>
    </citation>
    <scope>NUCLEOTIDE SEQUENCE [LARGE SCALE GENOMIC DNA]</scope>
    <source>
        <strain evidence="3">JCM 21621</strain>
    </source>
</reference>
<evidence type="ECO:0000313" key="2">
    <source>
        <dbReference type="EMBL" id="SDO80546.1"/>
    </source>
</evidence>
<keyword evidence="1" id="KW-0812">Transmembrane</keyword>
<dbReference type="PROSITE" id="PS00409">
    <property type="entry name" value="PROKAR_NTER_METHYL"/>
    <property type="match status" value="1"/>
</dbReference>
<dbReference type="InterPro" id="IPR013362">
    <property type="entry name" value="Pilus_4_PilV"/>
</dbReference>
<name>A0A1H0MJV7_9PSED</name>
<dbReference type="InterPro" id="IPR012902">
    <property type="entry name" value="N_methyl_site"/>
</dbReference>
<keyword evidence="3" id="KW-1185">Reference proteome</keyword>
<gene>
    <name evidence="2" type="ORF">SAMN05216193_11629</name>
</gene>
<feature type="transmembrane region" description="Helical" evidence="1">
    <location>
        <begin position="12"/>
        <end position="33"/>
    </location>
</feature>
<organism evidence="2 3">
    <name type="scientific">Pseudomonas jinjuensis</name>
    <dbReference type="NCBI Taxonomy" id="198616"/>
    <lineage>
        <taxon>Bacteria</taxon>
        <taxon>Pseudomonadati</taxon>
        <taxon>Pseudomonadota</taxon>
        <taxon>Gammaproteobacteria</taxon>
        <taxon>Pseudomonadales</taxon>
        <taxon>Pseudomonadaceae</taxon>
        <taxon>Pseudomonas</taxon>
    </lineage>
</organism>
<accession>A0A1H0MJV7</accession>
<dbReference type="STRING" id="198616.SAMN05216193_11629"/>
<dbReference type="Proteomes" id="UP000242957">
    <property type="component" value="Unassembled WGS sequence"/>
</dbReference>
<evidence type="ECO:0000256" key="1">
    <source>
        <dbReference type="SAM" id="Phobius"/>
    </source>
</evidence>
<dbReference type="AlphaFoldDB" id="A0A1H0MJV7"/>
<keyword evidence="1" id="KW-0472">Membrane</keyword>
<dbReference type="Pfam" id="PF07963">
    <property type="entry name" value="N_methyl"/>
    <property type="match status" value="1"/>
</dbReference>
<proteinExistence type="predicted"/>
<dbReference type="NCBIfam" id="TIGR02532">
    <property type="entry name" value="IV_pilin_GFxxxE"/>
    <property type="match status" value="1"/>
</dbReference>
<dbReference type="RefSeq" id="WP_174688577.1">
    <property type="nucleotide sequence ID" value="NZ_FNIJ01000016.1"/>
</dbReference>
<evidence type="ECO:0000313" key="3">
    <source>
        <dbReference type="Proteomes" id="UP000242957"/>
    </source>
</evidence>